<evidence type="ECO:0000256" key="3">
    <source>
        <dbReference type="ARBA" id="ARBA00023125"/>
    </source>
</evidence>
<dbReference type="CDD" id="cd00018">
    <property type="entry name" value="AP2"/>
    <property type="match status" value="1"/>
</dbReference>
<dbReference type="SUPFAM" id="SSF54171">
    <property type="entry name" value="DNA-binding domain"/>
    <property type="match status" value="1"/>
</dbReference>
<dbReference type="Gene3D" id="3.30.730.10">
    <property type="entry name" value="AP2/ERF domain"/>
    <property type="match status" value="1"/>
</dbReference>
<feature type="region of interest" description="Disordered" evidence="7">
    <location>
        <begin position="47"/>
        <end position="73"/>
    </location>
</feature>
<dbReference type="FunFam" id="3.30.730.10:FF:000001">
    <property type="entry name" value="Ethylene-responsive transcription factor 2"/>
    <property type="match status" value="1"/>
</dbReference>
<dbReference type="GO" id="GO:0045893">
    <property type="term" value="P:positive regulation of DNA-templated transcription"/>
    <property type="evidence" value="ECO:0000318"/>
    <property type="project" value="GO_Central"/>
</dbReference>
<evidence type="ECO:0000256" key="4">
    <source>
        <dbReference type="ARBA" id="ARBA00023163"/>
    </source>
</evidence>
<dbReference type="InterPro" id="IPR036955">
    <property type="entry name" value="AP2/ERF_dom_sf"/>
</dbReference>
<dbReference type="Proteomes" id="UP000028999">
    <property type="component" value="Unassembled WGS sequence"/>
</dbReference>
<evidence type="ECO:0000256" key="1">
    <source>
        <dbReference type="ARBA" id="ARBA00004123"/>
    </source>
</evidence>
<feature type="region of interest" description="Disordered" evidence="7">
    <location>
        <begin position="1"/>
        <end position="31"/>
    </location>
</feature>
<dbReference type="GO" id="GO:0000976">
    <property type="term" value="F:transcription cis-regulatory region binding"/>
    <property type="evidence" value="ECO:0000318"/>
    <property type="project" value="GO_Central"/>
</dbReference>
<dbReference type="PANTHER" id="PTHR31241:SF37">
    <property type="entry name" value="DEHYDRATION-RESPONSIVE ELEMENT-BINDING PROTEIN 2A-RELATED"/>
    <property type="match status" value="1"/>
</dbReference>
<dbReference type="GO" id="GO:0006950">
    <property type="term" value="P:response to stress"/>
    <property type="evidence" value="ECO:0000318"/>
    <property type="project" value="GO_Central"/>
</dbReference>
<dbReference type="Pfam" id="PF00847">
    <property type="entry name" value="AP2"/>
    <property type="match status" value="1"/>
</dbReference>
<dbReference type="PANTHER" id="PTHR31241">
    <property type="entry name" value="DEHYDRATION-RESPONSIVE ELEMENT-BINDING PROTEIN 2C"/>
    <property type="match status" value="1"/>
</dbReference>
<dbReference type="GO" id="GO:0003700">
    <property type="term" value="F:DNA-binding transcription factor activity"/>
    <property type="evidence" value="ECO:0000318"/>
    <property type="project" value="GO_Central"/>
</dbReference>
<dbReference type="OMA" id="NGAYTHE"/>
<evidence type="ECO:0000313" key="10">
    <source>
        <dbReference type="Proteomes" id="UP000028999"/>
    </source>
</evidence>
<dbReference type="PaxDb" id="3708-A0A078IRS2"/>
<keyword evidence="2" id="KW-0805">Transcription regulation</keyword>
<dbReference type="SMR" id="A0A078IRS2"/>
<dbReference type="GO" id="GO:0005634">
    <property type="term" value="C:nucleus"/>
    <property type="evidence" value="ECO:0000318"/>
    <property type="project" value="GO_Central"/>
</dbReference>
<name>A0A078IRS2_BRANA</name>
<keyword evidence="4" id="KW-0804">Transcription</keyword>
<feature type="domain" description="AP2/ERF" evidence="8">
    <location>
        <begin position="78"/>
        <end position="135"/>
    </location>
</feature>
<dbReference type="InterPro" id="IPR016177">
    <property type="entry name" value="DNA-bd_dom_sf"/>
</dbReference>
<evidence type="ECO:0000259" key="8">
    <source>
        <dbReference type="PROSITE" id="PS51032"/>
    </source>
</evidence>
<evidence type="ECO:0000313" key="9">
    <source>
        <dbReference type="EMBL" id="CDY52149.1"/>
    </source>
</evidence>
<reference evidence="9 10" key="1">
    <citation type="journal article" date="2014" name="Science">
        <title>Plant genetics. Early allopolyploid evolution in the post-Neolithic Brassica napus oilseed genome.</title>
        <authorList>
            <person name="Chalhoub B."/>
            <person name="Denoeud F."/>
            <person name="Liu S."/>
            <person name="Parkin I.A."/>
            <person name="Tang H."/>
            <person name="Wang X."/>
            <person name="Chiquet J."/>
            <person name="Belcram H."/>
            <person name="Tong C."/>
            <person name="Samans B."/>
            <person name="Correa M."/>
            <person name="Da Silva C."/>
            <person name="Just J."/>
            <person name="Falentin C."/>
            <person name="Koh C.S."/>
            <person name="Le Clainche I."/>
            <person name="Bernard M."/>
            <person name="Bento P."/>
            <person name="Noel B."/>
            <person name="Labadie K."/>
            <person name="Alberti A."/>
            <person name="Charles M."/>
            <person name="Arnaud D."/>
            <person name="Guo H."/>
            <person name="Daviaud C."/>
            <person name="Alamery S."/>
            <person name="Jabbari K."/>
            <person name="Zhao M."/>
            <person name="Edger P.P."/>
            <person name="Chelaifa H."/>
            <person name="Tack D."/>
            <person name="Lassalle G."/>
            <person name="Mestiri I."/>
            <person name="Schnel N."/>
            <person name="Le Paslier M.C."/>
            <person name="Fan G."/>
            <person name="Renault V."/>
            <person name="Bayer P.E."/>
            <person name="Golicz A.A."/>
            <person name="Manoli S."/>
            <person name="Lee T.H."/>
            <person name="Thi V.H."/>
            <person name="Chalabi S."/>
            <person name="Hu Q."/>
            <person name="Fan C."/>
            <person name="Tollenaere R."/>
            <person name="Lu Y."/>
            <person name="Battail C."/>
            <person name="Shen J."/>
            <person name="Sidebottom C.H."/>
            <person name="Wang X."/>
            <person name="Canaguier A."/>
            <person name="Chauveau A."/>
            <person name="Berard A."/>
            <person name="Deniot G."/>
            <person name="Guan M."/>
            <person name="Liu Z."/>
            <person name="Sun F."/>
            <person name="Lim Y.P."/>
            <person name="Lyons E."/>
            <person name="Town C.D."/>
            <person name="Bancroft I."/>
            <person name="Wang X."/>
            <person name="Meng J."/>
            <person name="Ma J."/>
            <person name="Pires J.C."/>
            <person name="King G.J."/>
            <person name="Brunel D."/>
            <person name="Delourme R."/>
            <person name="Renard M."/>
            <person name="Aury J.M."/>
            <person name="Adams K.L."/>
            <person name="Batley J."/>
            <person name="Snowdon R.J."/>
            <person name="Tost J."/>
            <person name="Edwards D."/>
            <person name="Zhou Y."/>
            <person name="Hua W."/>
            <person name="Sharpe A.G."/>
            <person name="Paterson A.H."/>
            <person name="Guan C."/>
            <person name="Wincker P."/>
        </authorList>
    </citation>
    <scope>NUCLEOTIDE SEQUENCE [LARGE SCALE GENOMIC DNA]</scope>
    <source>
        <strain evidence="10">cv. Darmor-bzh</strain>
    </source>
</reference>
<dbReference type="AlphaFoldDB" id="A0A078IRS2"/>
<evidence type="ECO:0000256" key="6">
    <source>
        <dbReference type="ARBA" id="ARBA00024343"/>
    </source>
</evidence>
<feature type="compositionally biased region" description="Basic residues" evidence="7">
    <location>
        <begin position="52"/>
        <end position="66"/>
    </location>
</feature>
<dbReference type="InterPro" id="IPR001471">
    <property type="entry name" value="AP2/ERF_dom"/>
</dbReference>
<evidence type="ECO:0000256" key="7">
    <source>
        <dbReference type="SAM" id="MobiDB-lite"/>
    </source>
</evidence>
<protein>
    <submittedName>
        <fullName evidence="9">BnaA03g55280D protein</fullName>
    </submittedName>
</protein>
<dbReference type="Gramene" id="CDY52149">
    <property type="protein sequence ID" value="CDY52149"/>
    <property type="gene ID" value="GSBRNA2T00004975001"/>
</dbReference>
<sequence length="328" mass="36889">MAVYFHSGDINKTQLDTSRKRKSRSRRDGTTVAERLQIWKEYNENVEEASTKKRKVPAKGSKKGCMKGKGGPENGQCSFRGVRQRIWGKWVAEIREPNRGSRLWLGTFPTAEEAACAYDEAARVMYGPMARLNFPRSPVSDVTSSSSHSEVCTAPGLVHVKTEDADYESNSFVEADAKNGAYTHEEKVKKDVKVDAGSDWLSEFEQKYWSEVLEEKEKQKKQVETCQKQPASLSVSDYGWPEDLDQSHWEMFDVDELLGDLTGDMFTGLDQSQCLAGSVGGGLSESEKRQIGLYPLQSLDSSYGLPPLQLDAQDDNEFVDLRFLDLER</sequence>
<comment type="subcellular location">
    <subcellularLocation>
        <location evidence="1">Nucleus</location>
    </subcellularLocation>
</comment>
<gene>
    <name evidence="9" type="primary">BnaA03g55280D</name>
    <name evidence="9" type="ORF">GSBRNA2T00004975001</name>
</gene>
<evidence type="ECO:0000256" key="5">
    <source>
        <dbReference type="ARBA" id="ARBA00023242"/>
    </source>
</evidence>
<proteinExistence type="inferred from homology"/>
<comment type="similarity">
    <text evidence="6">Belongs to the AP2/ERF transcription factor family. ERF subfamily.</text>
</comment>
<organism evidence="9 10">
    <name type="scientific">Brassica napus</name>
    <name type="common">Rape</name>
    <dbReference type="NCBI Taxonomy" id="3708"/>
    <lineage>
        <taxon>Eukaryota</taxon>
        <taxon>Viridiplantae</taxon>
        <taxon>Streptophyta</taxon>
        <taxon>Embryophyta</taxon>
        <taxon>Tracheophyta</taxon>
        <taxon>Spermatophyta</taxon>
        <taxon>Magnoliopsida</taxon>
        <taxon>eudicotyledons</taxon>
        <taxon>Gunneridae</taxon>
        <taxon>Pentapetalae</taxon>
        <taxon>rosids</taxon>
        <taxon>malvids</taxon>
        <taxon>Brassicales</taxon>
        <taxon>Brassicaceae</taxon>
        <taxon>Brassiceae</taxon>
        <taxon>Brassica</taxon>
    </lineage>
</organism>
<keyword evidence="5" id="KW-0539">Nucleus</keyword>
<dbReference type="PRINTS" id="PR00367">
    <property type="entry name" value="ETHRSPELEMNT"/>
</dbReference>
<evidence type="ECO:0000256" key="2">
    <source>
        <dbReference type="ARBA" id="ARBA00023015"/>
    </source>
</evidence>
<dbReference type="OrthoDB" id="550883at2759"/>
<keyword evidence="3" id="KW-0238">DNA-binding</keyword>
<dbReference type="EMBL" id="LK033059">
    <property type="protein sequence ID" value="CDY52149.1"/>
    <property type="molecule type" value="Genomic_DNA"/>
</dbReference>
<dbReference type="STRING" id="3708.A0A078IRS2"/>
<accession>A0A078IRS2</accession>
<dbReference type="PROSITE" id="PS51032">
    <property type="entry name" value="AP2_ERF"/>
    <property type="match status" value="1"/>
</dbReference>
<keyword evidence="10" id="KW-1185">Reference proteome</keyword>
<dbReference type="SMART" id="SM00380">
    <property type="entry name" value="AP2"/>
    <property type="match status" value="1"/>
</dbReference>